<organism evidence="1 2">
    <name type="scientific">Scylla paramamosain</name>
    <name type="common">Mud crab</name>
    <dbReference type="NCBI Taxonomy" id="85552"/>
    <lineage>
        <taxon>Eukaryota</taxon>
        <taxon>Metazoa</taxon>
        <taxon>Ecdysozoa</taxon>
        <taxon>Arthropoda</taxon>
        <taxon>Crustacea</taxon>
        <taxon>Multicrustacea</taxon>
        <taxon>Malacostraca</taxon>
        <taxon>Eumalacostraca</taxon>
        <taxon>Eucarida</taxon>
        <taxon>Decapoda</taxon>
        <taxon>Pleocyemata</taxon>
        <taxon>Brachyura</taxon>
        <taxon>Eubrachyura</taxon>
        <taxon>Portunoidea</taxon>
        <taxon>Portunidae</taxon>
        <taxon>Portuninae</taxon>
        <taxon>Scylla</taxon>
    </lineage>
</organism>
<evidence type="ECO:0000313" key="2">
    <source>
        <dbReference type="Proteomes" id="UP001487740"/>
    </source>
</evidence>
<dbReference type="AlphaFoldDB" id="A0AAW0SXY2"/>
<evidence type="ECO:0000313" key="1">
    <source>
        <dbReference type="EMBL" id="KAK8379590.1"/>
    </source>
</evidence>
<dbReference type="Proteomes" id="UP001487740">
    <property type="component" value="Unassembled WGS sequence"/>
</dbReference>
<comment type="caution">
    <text evidence="1">The sequence shown here is derived from an EMBL/GenBank/DDBJ whole genome shotgun (WGS) entry which is preliminary data.</text>
</comment>
<sequence length="82" mass="9380">MTDGSADVVAFVDKYLSEVERVLRVGGRFVCVSLLQEHILKHVLNWFPSRGWMVRVCRCEDAERSQGDSSTFQFPVFFSGLH</sequence>
<dbReference type="InterPro" id="IPR029063">
    <property type="entry name" value="SAM-dependent_MTases_sf"/>
</dbReference>
<proteinExistence type="predicted"/>
<accession>A0AAW0SXY2</accession>
<reference evidence="1 2" key="1">
    <citation type="submission" date="2023-03" db="EMBL/GenBank/DDBJ databases">
        <title>High-quality genome of Scylla paramamosain provides insights in environmental adaptation.</title>
        <authorList>
            <person name="Zhang L."/>
        </authorList>
    </citation>
    <scope>NUCLEOTIDE SEQUENCE [LARGE SCALE GENOMIC DNA]</scope>
    <source>
        <strain evidence="1">LZ_2023a</strain>
        <tissue evidence="1">Muscle</tissue>
    </source>
</reference>
<name>A0AAW0SXY2_SCYPA</name>
<keyword evidence="2" id="KW-1185">Reference proteome</keyword>
<dbReference type="Gene3D" id="3.40.50.150">
    <property type="entry name" value="Vaccinia Virus protein VP39"/>
    <property type="match status" value="1"/>
</dbReference>
<dbReference type="SUPFAM" id="SSF53335">
    <property type="entry name" value="S-adenosyl-L-methionine-dependent methyltransferases"/>
    <property type="match status" value="1"/>
</dbReference>
<gene>
    <name evidence="1" type="ORF">O3P69_019503</name>
</gene>
<protein>
    <submittedName>
        <fullName evidence="1">Uncharacterized protein</fullName>
    </submittedName>
</protein>
<dbReference type="EMBL" id="JARAKH010000043">
    <property type="protein sequence ID" value="KAK8379590.1"/>
    <property type="molecule type" value="Genomic_DNA"/>
</dbReference>